<accession>A0A1I1TNJ5</accession>
<keyword evidence="2" id="KW-1185">Reference proteome</keyword>
<dbReference type="RefSeq" id="WP_091991126.1">
    <property type="nucleotide sequence ID" value="NZ_FOLO01000072.1"/>
</dbReference>
<gene>
    <name evidence="1" type="ORF">SAMN02745724_04950</name>
</gene>
<reference evidence="1 2" key="1">
    <citation type="submission" date="2016-10" db="EMBL/GenBank/DDBJ databases">
        <authorList>
            <person name="de Groot N.N."/>
        </authorList>
    </citation>
    <scope>NUCLEOTIDE SEQUENCE [LARGE SCALE GENOMIC DNA]</scope>
    <source>
        <strain evidence="1 2">DSM 6059</strain>
    </source>
</reference>
<proteinExistence type="predicted"/>
<name>A0A1I1TNJ5_9GAMM</name>
<sequence>MIVILYEDDHKDRAIALADAQTRSKRKTIALPVKTKPKEVPDLTTLIYFGHGTPVWVCTLKPQEMKENIRCWKESNAKLASVELITCNATHTLKGWQPFVDKLKPLLQLGYQVITRNIKIKALPRNSKGIIGAFSVLLEDKRSRTWCYIATSPQASARAQMVRHETAWEVTKIFKVIETDYALLNIKNTITKKAATVGYNYMEAVRQLKSVRDKDEYELDRDYFVLSGDFRDLRSYLVEF</sequence>
<dbReference type="AlphaFoldDB" id="A0A1I1TNJ5"/>
<evidence type="ECO:0000313" key="2">
    <source>
        <dbReference type="Proteomes" id="UP000198862"/>
    </source>
</evidence>
<dbReference type="Proteomes" id="UP000198862">
    <property type="component" value="Unassembled WGS sequence"/>
</dbReference>
<dbReference type="EMBL" id="FOLO01000072">
    <property type="protein sequence ID" value="SFD60306.1"/>
    <property type="molecule type" value="Genomic_DNA"/>
</dbReference>
<protein>
    <submittedName>
        <fullName evidence="1">Uncharacterized protein</fullName>
    </submittedName>
</protein>
<organism evidence="1 2">
    <name type="scientific">Pseudoalteromonas denitrificans DSM 6059</name>
    <dbReference type="NCBI Taxonomy" id="1123010"/>
    <lineage>
        <taxon>Bacteria</taxon>
        <taxon>Pseudomonadati</taxon>
        <taxon>Pseudomonadota</taxon>
        <taxon>Gammaproteobacteria</taxon>
        <taxon>Alteromonadales</taxon>
        <taxon>Pseudoalteromonadaceae</taxon>
        <taxon>Pseudoalteromonas</taxon>
    </lineage>
</organism>
<dbReference type="OrthoDB" id="9255854at2"/>
<evidence type="ECO:0000313" key="1">
    <source>
        <dbReference type="EMBL" id="SFD60306.1"/>
    </source>
</evidence>